<protein>
    <recommendedName>
        <fullName evidence="10">Sigma-70 family RNA polymerase sigma factor</fullName>
    </recommendedName>
</protein>
<dbReference type="EMBL" id="BKDJ01000001">
    <property type="protein sequence ID" value="GER21814.1"/>
    <property type="molecule type" value="Genomic_DNA"/>
</dbReference>
<dbReference type="PANTHER" id="PTHR43133:SF8">
    <property type="entry name" value="RNA POLYMERASE SIGMA FACTOR HI_1459-RELATED"/>
    <property type="match status" value="1"/>
</dbReference>
<sequence length="300" mass="32746">MEGPIGVLVVFRGSGSVPGAQPASAADAATASSASAIEVLFWGRFMGWILSLRRGPVHRTGCSGPRTPVLQDAQAPRLVQRGVAMLPVSAALRKALRRRARGGPAAPRRTPGRWHVQPMEQQRCPVRPDPPHGSAPDSGFAERIYREHGDALRRFVLRAGPDPSCVEDIVQETVLRAWRAAPRITGSLRAYLFRTARSAMVDAYRRSAVRPPLVSMDGGVDLLPDAADPIEELLGRLLMEEALGRLSAEHREVVVALHYRRETLVEAAERLRIPVGTVKSRAHYALHTLRTVLAAMGVER</sequence>
<dbReference type="SUPFAM" id="SSF88659">
    <property type="entry name" value="Sigma3 and sigma4 domains of RNA polymerase sigma factors"/>
    <property type="match status" value="1"/>
</dbReference>
<dbReference type="InterPro" id="IPR036388">
    <property type="entry name" value="WH-like_DNA-bd_sf"/>
</dbReference>
<evidence type="ECO:0008006" key="10">
    <source>
        <dbReference type="Google" id="ProtNLM"/>
    </source>
</evidence>
<keyword evidence="2" id="KW-0805">Transcription regulation</keyword>
<dbReference type="InterPro" id="IPR013324">
    <property type="entry name" value="RNA_pol_sigma_r3/r4-like"/>
</dbReference>
<dbReference type="PANTHER" id="PTHR43133">
    <property type="entry name" value="RNA POLYMERASE ECF-TYPE SIGMA FACTO"/>
    <property type="match status" value="1"/>
</dbReference>
<keyword evidence="4" id="KW-0238">DNA-binding</keyword>
<evidence type="ECO:0000256" key="1">
    <source>
        <dbReference type="ARBA" id="ARBA00010641"/>
    </source>
</evidence>
<dbReference type="InterPro" id="IPR039425">
    <property type="entry name" value="RNA_pol_sigma-70-like"/>
</dbReference>
<evidence type="ECO:0000256" key="4">
    <source>
        <dbReference type="ARBA" id="ARBA00023125"/>
    </source>
</evidence>
<evidence type="ECO:0000256" key="5">
    <source>
        <dbReference type="ARBA" id="ARBA00023163"/>
    </source>
</evidence>
<dbReference type="Pfam" id="PF04545">
    <property type="entry name" value="Sigma70_r4"/>
    <property type="match status" value="1"/>
</dbReference>
<dbReference type="Gene3D" id="1.10.1740.10">
    <property type="match status" value="1"/>
</dbReference>
<evidence type="ECO:0000259" key="7">
    <source>
        <dbReference type="Pfam" id="PF04545"/>
    </source>
</evidence>
<name>A0A5A7NLK3_9MICC</name>
<proteinExistence type="inferred from homology"/>
<dbReference type="Gene3D" id="1.10.10.10">
    <property type="entry name" value="Winged helix-like DNA-binding domain superfamily/Winged helix DNA-binding domain"/>
    <property type="match status" value="1"/>
</dbReference>
<feature type="domain" description="RNA polymerase sigma-70 region 2" evidence="6">
    <location>
        <begin position="144"/>
        <end position="207"/>
    </location>
</feature>
<evidence type="ECO:0000256" key="3">
    <source>
        <dbReference type="ARBA" id="ARBA00023082"/>
    </source>
</evidence>
<dbReference type="NCBIfam" id="TIGR02937">
    <property type="entry name" value="sigma70-ECF"/>
    <property type="match status" value="1"/>
</dbReference>
<dbReference type="GO" id="GO:0006352">
    <property type="term" value="P:DNA-templated transcription initiation"/>
    <property type="evidence" value="ECO:0007669"/>
    <property type="project" value="InterPro"/>
</dbReference>
<reference evidence="8 9" key="1">
    <citation type="submission" date="2019-09" db="EMBL/GenBank/DDBJ databases">
        <title>Arthrobacter zafarii sp. nov., a moderately thermotolerant and halotolerant actinobacterium isolated from Cholistan desert soil of Pakistan.</title>
        <authorList>
            <person name="Amin A."/>
            <person name="Ahmed I."/>
            <person name="Khalid N."/>
            <person name="Schumann P."/>
            <person name="Busse H.J."/>
            <person name="Khan I.U."/>
            <person name="Li S."/>
            <person name="Li W.J."/>
        </authorList>
    </citation>
    <scope>NUCLEOTIDE SEQUENCE [LARGE SCALE GENOMIC DNA]</scope>
    <source>
        <strain evidence="8 9">NCCP-1664</strain>
    </source>
</reference>
<dbReference type="InterPro" id="IPR007627">
    <property type="entry name" value="RNA_pol_sigma70_r2"/>
</dbReference>
<evidence type="ECO:0000313" key="9">
    <source>
        <dbReference type="Proteomes" id="UP000325307"/>
    </source>
</evidence>
<dbReference type="InterPro" id="IPR013325">
    <property type="entry name" value="RNA_pol_sigma_r2"/>
</dbReference>
<evidence type="ECO:0000313" key="8">
    <source>
        <dbReference type="EMBL" id="GER21814.1"/>
    </source>
</evidence>
<organism evidence="8 9">
    <name type="scientific">Zafaria cholistanensis</name>
    <dbReference type="NCBI Taxonomy" id="1682741"/>
    <lineage>
        <taxon>Bacteria</taxon>
        <taxon>Bacillati</taxon>
        <taxon>Actinomycetota</taxon>
        <taxon>Actinomycetes</taxon>
        <taxon>Micrococcales</taxon>
        <taxon>Micrococcaceae</taxon>
        <taxon>Zafaria</taxon>
    </lineage>
</organism>
<dbReference type="Proteomes" id="UP000325307">
    <property type="component" value="Unassembled WGS sequence"/>
</dbReference>
<dbReference type="GO" id="GO:0003677">
    <property type="term" value="F:DNA binding"/>
    <property type="evidence" value="ECO:0007669"/>
    <property type="project" value="UniProtKB-KW"/>
</dbReference>
<keyword evidence="5" id="KW-0804">Transcription</keyword>
<evidence type="ECO:0000259" key="6">
    <source>
        <dbReference type="Pfam" id="PF04542"/>
    </source>
</evidence>
<dbReference type="InterPro" id="IPR014284">
    <property type="entry name" value="RNA_pol_sigma-70_dom"/>
</dbReference>
<dbReference type="InterPro" id="IPR007630">
    <property type="entry name" value="RNA_pol_sigma70_r4"/>
</dbReference>
<keyword evidence="9" id="KW-1185">Reference proteome</keyword>
<dbReference type="AlphaFoldDB" id="A0A5A7NLK3"/>
<comment type="caution">
    <text evidence="8">The sequence shown here is derived from an EMBL/GenBank/DDBJ whole genome shotgun (WGS) entry which is preliminary data.</text>
</comment>
<keyword evidence="3" id="KW-0731">Sigma factor</keyword>
<dbReference type="Pfam" id="PF04542">
    <property type="entry name" value="Sigma70_r2"/>
    <property type="match status" value="1"/>
</dbReference>
<dbReference type="SUPFAM" id="SSF88946">
    <property type="entry name" value="Sigma2 domain of RNA polymerase sigma factors"/>
    <property type="match status" value="1"/>
</dbReference>
<dbReference type="CDD" id="cd06171">
    <property type="entry name" value="Sigma70_r4"/>
    <property type="match status" value="1"/>
</dbReference>
<comment type="similarity">
    <text evidence="1">Belongs to the sigma-70 factor family. ECF subfamily.</text>
</comment>
<gene>
    <name evidence="8" type="ORF">NCCP1664_03110</name>
</gene>
<accession>A0A5A7NLK3</accession>
<evidence type="ECO:0000256" key="2">
    <source>
        <dbReference type="ARBA" id="ARBA00023015"/>
    </source>
</evidence>
<feature type="domain" description="RNA polymerase sigma-70 region 4" evidence="7">
    <location>
        <begin position="242"/>
        <end position="290"/>
    </location>
</feature>
<dbReference type="GO" id="GO:0016987">
    <property type="term" value="F:sigma factor activity"/>
    <property type="evidence" value="ECO:0007669"/>
    <property type="project" value="UniProtKB-KW"/>
</dbReference>